<evidence type="ECO:0000256" key="4">
    <source>
        <dbReference type="ARBA" id="ARBA00023115"/>
    </source>
</evidence>
<dbReference type="PANTHER" id="PTHR33866:SF2">
    <property type="entry name" value="S-ADENOSYLMETHIONINE DECARBOXYLASE PROENZYME"/>
    <property type="match status" value="1"/>
</dbReference>
<dbReference type="InterPro" id="IPR016067">
    <property type="entry name" value="S-AdoMet_deCO2ase_core"/>
</dbReference>
<feature type="active site" description="Schiff-base intermediate with substrate; via pyruvic acid" evidence="9">
    <location>
        <position position="64"/>
    </location>
</feature>
<evidence type="ECO:0000256" key="3">
    <source>
        <dbReference type="ARBA" id="ARBA00023066"/>
    </source>
</evidence>
<feature type="chain" id="PRO_5028539943" description="S-adenosylmethionine decarboxylase beta chain" evidence="9">
    <location>
        <begin position="1"/>
        <end position="63"/>
    </location>
</feature>
<keyword evidence="9" id="KW-0949">S-adenosyl-L-methionine</keyword>
<evidence type="ECO:0000256" key="2">
    <source>
        <dbReference type="ARBA" id="ARBA00022813"/>
    </source>
</evidence>
<dbReference type="GO" id="GO:0004014">
    <property type="term" value="F:adenosylmethionine decarboxylase activity"/>
    <property type="evidence" value="ECO:0007669"/>
    <property type="project" value="UniProtKB-UniRule"/>
</dbReference>
<comment type="similarity">
    <text evidence="9">Belongs to the prokaryotic AdoMetDC family. Type 1 subfamily.</text>
</comment>
<dbReference type="EC" id="4.1.1.50" evidence="9"/>
<comment type="function">
    <text evidence="9">Catalyzes the decarboxylation of S-adenosylmethionine to S-adenosylmethioninamine (dcAdoMet), the propylamine donor required for the synthesis of the polyamines spermine and spermidine from the diamine putrescine.</text>
</comment>
<dbReference type="GO" id="GO:0005829">
    <property type="term" value="C:cytosol"/>
    <property type="evidence" value="ECO:0007669"/>
    <property type="project" value="TreeGrafter"/>
</dbReference>
<keyword evidence="6 9" id="KW-0456">Lyase</keyword>
<keyword evidence="4 9" id="KW-0620">Polyamine biosynthesis</keyword>
<keyword evidence="1 9" id="KW-0210">Decarboxylase</keyword>
<comment type="cofactor">
    <cofactor evidence="9">
        <name>pyruvate</name>
        <dbReference type="ChEBI" id="CHEBI:15361"/>
    </cofactor>
    <text evidence="9">Binds 1 pyruvoyl group covalently per subunit.</text>
</comment>
<dbReference type="SUPFAM" id="SSF56276">
    <property type="entry name" value="S-adenosylmethionine decarboxylase"/>
    <property type="match status" value="1"/>
</dbReference>
<comment type="subunit">
    <text evidence="9">Heterotetramer of two alpha and two beta chains arranged as a dimer of alpha/beta heterodimers.</text>
</comment>
<name>A0A7C2Z3P5_9AQUI</name>
<dbReference type="EMBL" id="DSFP01000053">
    <property type="protein sequence ID" value="HEW46243.1"/>
    <property type="molecule type" value="Genomic_DNA"/>
</dbReference>
<evidence type="ECO:0000256" key="6">
    <source>
        <dbReference type="ARBA" id="ARBA00023239"/>
    </source>
</evidence>
<organism evidence="10">
    <name type="scientific">Hydrogenobacter sp</name>
    <dbReference type="NCBI Taxonomy" id="2152829"/>
    <lineage>
        <taxon>Bacteria</taxon>
        <taxon>Pseudomonadati</taxon>
        <taxon>Aquificota</taxon>
        <taxon>Aquificia</taxon>
        <taxon>Aquificales</taxon>
        <taxon>Aquificaceae</taxon>
        <taxon>Hydrogenobacter</taxon>
    </lineage>
</organism>
<reference evidence="10" key="1">
    <citation type="journal article" date="2020" name="mSystems">
        <title>Genome- and Community-Level Interaction Insights into Carbon Utilization and Element Cycling Functions of Hydrothermarchaeota in Hydrothermal Sediment.</title>
        <authorList>
            <person name="Zhou Z."/>
            <person name="Liu Y."/>
            <person name="Xu W."/>
            <person name="Pan J."/>
            <person name="Luo Z.H."/>
            <person name="Li M."/>
        </authorList>
    </citation>
    <scope>NUCLEOTIDE SEQUENCE [LARGE SCALE GENOMIC DNA]</scope>
    <source>
        <strain evidence="10">SpSt-132</strain>
    </source>
</reference>
<evidence type="ECO:0000256" key="5">
    <source>
        <dbReference type="ARBA" id="ARBA00023145"/>
    </source>
</evidence>
<evidence type="ECO:0000256" key="9">
    <source>
        <dbReference type="HAMAP-Rule" id="MF_00464"/>
    </source>
</evidence>
<feature type="modified residue" description="Pyruvic acid (Ser); by autocatalysis" evidence="9">
    <location>
        <position position="64"/>
    </location>
</feature>
<protein>
    <recommendedName>
        <fullName evidence="9">S-adenosylmethionine decarboxylase proenzyme</fullName>
        <shortName evidence="9">AdoMetDC</shortName>
        <shortName evidence="9">SAMDC</shortName>
        <ecNumber evidence="9">4.1.1.50</ecNumber>
    </recommendedName>
    <component>
        <recommendedName>
            <fullName evidence="9">S-adenosylmethionine decarboxylase beta chain</fullName>
        </recommendedName>
    </component>
    <component>
        <recommendedName>
            <fullName evidence="9">S-adenosylmethionine decarboxylase alpha chain</fullName>
        </recommendedName>
    </component>
</protein>
<dbReference type="AlphaFoldDB" id="A0A7C2Z3P5"/>
<dbReference type="HAMAP" id="MF_00464">
    <property type="entry name" value="AdoMetDC_1"/>
    <property type="match status" value="1"/>
</dbReference>
<comment type="caution">
    <text evidence="10">The sequence shown here is derived from an EMBL/GenBank/DDBJ whole genome shotgun (WGS) entry which is preliminary data.</text>
</comment>
<accession>A0A7C2Z3P5</accession>
<feature type="site" description="Cleavage (non-hydrolytic); by autolysis" evidence="9">
    <location>
        <begin position="63"/>
        <end position="64"/>
    </location>
</feature>
<sequence>MVKALGLHILADLYGVHPDLIDRVEDVRQLLESAVKVADLTKISSHYYQFQPHGATGVVLLAESHISIHTWPEHGLATVDVYTCGDPTKAYKAMDYIIATLEPTRVDKQVHERGLIGQSEADHLRSILLKI</sequence>
<proteinExistence type="inferred from homology"/>
<keyword evidence="5 9" id="KW-0865">Zymogen</keyword>
<evidence type="ECO:0000256" key="1">
    <source>
        <dbReference type="ARBA" id="ARBA00022793"/>
    </source>
</evidence>
<evidence type="ECO:0000256" key="8">
    <source>
        <dbReference type="ARBA" id="ARBA00023317"/>
    </source>
</evidence>
<evidence type="ECO:0000313" key="10">
    <source>
        <dbReference type="EMBL" id="HEW46243.1"/>
    </source>
</evidence>
<gene>
    <name evidence="9" type="primary">speH</name>
    <name evidence="10" type="ORF">ENO47_06210</name>
</gene>
<dbReference type="PANTHER" id="PTHR33866">
    <property type="entry name" value="S-ADENOSYLMETHIONINE DECARBOXYLASE PROENZYME"/>
    <property type="match status" value="1"/>
</dbReference>
<keyword evidence="3 9" id="KW-0745">Spermidine biosynthesis</keyword>
<dbReference type="UniPathway" id="UPA00331">
    <property type="reaction ID" value="UER00451"/>
</dbReference>
<keyword evidence="8 9" id="KW-0670">Pyruvate</keyword>
<dbReference type="Gene3D" id="3.60.90.10">
    <property type="entry name" value="S-adenosylmethionine decarboxylase"/>
    <property type="match status" value="1"/>
</dbReference>
<dbReference type="GO" id="GO:0008295">
    <property type="term" value="P:spermidine biosynthetic process"/>
    <property type="evidence" value="ECO:0007669"/>
    <property type="project" value="UniProtKB-UniRule"/>
</dbReference>
<feature type="active site" description="Proton donor; for catalytic activity" evidence="9">
    <location>
        <position position="84"/>
    </location>
</feature>
<keyword evidence="7 9" id="KW-0704">Schiff base</keyword>
<dbReference type="Pfam" id="PF02675">
    <property type="entry name" value="AdoMet_dc"/>
    <property type="match status" value="1"/>
</dbReference>
<dbReference type="NCBIfam" id="TIGR03330">
    <property type="entry name" value="SAM_DCase_Bsu"/>
    <property type="match status" value="1"/>
</dbReference>
<dbReference type="InterPro" id="IPR003826">
    <property type="entry name" value="AdoMetDC_fam_prok"/>
</dbReference>
<dbReference type="InterPro" id="IPR017716">
    <property type="entry name" value="S-AdoMet_deCOase_pro-enz"/>
</dbReference>
<feature type="active site" description="Proton acceptor; for processing activity" evidence="9">
    <location>
        <position position="69"/>
    </location>
</feature>
<comment type="PTM">
    <text evidence="9">Is synthesized initially as an inactive proenzyme. Formation of the active enzyme involves a self-maturation process in which the active site pyruvoyl group is generated from an internal serine residue via an autocatalytic post-translational modification. Two non-identical subunits are generated from the proenzyme in this reaction, and the pyruvate is formed at the N-terminus of the alpha chain, which is derived from the carboxyl end of the proenzyme. The post-translation cleavage follows an unusual pathway, termed non-hydrolytic serinolysis, in which the side chain hydroxyl group of the serine supplies its oxygen atom to form the C-terminus of the beta chain, while the remainder of the serine residue undergoes an oxidative deamination to produce ammonia and the pyruvoyl group blocking the N-terminus of the alpha chain.</text>
</comment>
<comment type="catalytic activity">
    <reaction evidence="9">
        <text>S-adenosyl-L-methionine + H(+) = S-adenosyl 3-(methylsulfanyl)propylamine + CO2</text>
        <dbReference type="Rhea" id="RHEA:15981"/>
        <dbReference type="ChEBI" id="CHEBI:15378"/>
        <dbReference type="ChEBI" id="CHEBI:16526"/>
        <dbReference type="ChEBI" id="CHEBI:57443"/>
        <dbReference type="ChEBI" id="CHEBI:59789"/>
        <dbReference type="EC" id="4.1.1.50"/>
    </reaction>
</comment>
<keyword evidence="2 9" id="KW-0068">Autocatalytic cleavage</keyword>
<comment type="pathway">
    <text evidence="9">Amine and polyamine biosynthesis; S-adenosylmethioninamine biosynthesis; S-adenosylmethioninamine from S-adenosyl-L-methionine: step 1/1.</text>
</comment>
<evidence type="ECO:0000256" key="7">
    <source>
        <dbReference type="ARBA" id="ARBA00023270"/>
    </source>
</evidence>
<feature type="chain" id="PRO_5028539944" description="S-adenosylmethionine decarboxylase alpha chain" evidence="9">
    <location>
        <begin position="64"/>
        <end position="131"/>
    </location>
</feature>